<dbReference type="RefSeq" id="XP_030380637.1">
    <property type="nucleotide sequence ID" value="XM_030524777.1"/>
</dbReference>
<evidence type="ECO:0000313" key="2">
    <source>
        <dbReference type="Proteomes" id="UP000504634"/>
    </source>
</evidence>
<dbReference type="OrthoDB" id="6159213at2759"/>
<feature type="domain" description="MADF" evidence="1">
    <location>
        <begin position="44"/>
        <end position="135"/>
    </location>
</feature>
<dbReference type="GeneID" id="115628593"/>
<gene>
    <name evidence="3" type="primary">LOC115628593</name>
</gene>
<accession>A0A6J2U0K4</accession>
<dbReference type="AlphaFoldDB" id="A0A6J2U0K4"/>
<evidence type="ECO:0000313" key="3">
    <source>
        <dbReference type="RefSeq" id="XP_030380637.1"/>
    </source>
</evidence>
<name>A0A6J2U0K4_DROLE</name>
<protein>
    <submittedName>
        <fullName evidence="3">Uncharacterized protein LOC115628593</fullName>
    </submittedName>
</protein>
<dbReference type="PANTHER" id="PTHR21505">
    <property type="entry name" value="MADF DOMAIN-CONTAINING PROTEIN-RELATED"/>
    <property type="match status" value="1"/>
</dbReference>
<sequence>MKRTRNRVSPHRRTQRKNQNHFLYERDFEPISKSIFSHKPNVITLIRFYSGHECLWDRNHPDYCNHDLKDNLWSWIANQFGSQVTKSDVEFEIHLLQNQAVQELQRMQTYQKMGIKFDTTFDFLDEFLFLLEDEEEEVQKTKSNPTIANAIDTIVKKSKTKICPASSNFVSSAVAKISKLPAALTVNESKLLTAEKSNLDSFCNSLKEELAIYPDALCIKTQKKIIHIINSAHAELAQRPIGVFRRFISHWGSHN</sequence>
<keyword evidence="2" id="KW-1185">Reference proteome</keyword>
<reference evidence="3" key="1">
    <citation type="submission" date="2025-08" db="UniProtKB">
        <authorList>
            <consortium name="RefSeq"/>
        </authorList>
    </citation>
    <scope>IDENTIFICATION</scope>
    <source>
        <strain evidence="3">11010-0011.00</strain>
        <tissue evidence="3">Whole body</tissue>
    </source>
</reference>
<dbReference type="Pfam" id="PF10545">
    <property type="entry name" value="MADF_DNA_bdg"/>
    <property type="match status" value="1"/>
</dbReference>
<dbReference type="SMART" id="SM00595">
    <property type="entry name" value="MADF"/>
    <property type="match status" value="1"/>
</dbReference>
<dbReference type="PANTHER" id="PTHR21505:SF12">
    <property type="entry name" value="MADF DOMAIN-CONTAINING PROTEIN-RELATED"/>
    <property type="match status" value="1"/>
</dbReference>
<organism evidence="2 3">
    <name type="scientific">Drosophila lebanonensis</name>
    <name type="common">Fruit fly</name>
    <name type="synonym">Scaptodrosophila lebanonensis</name>
    <dbReference type="NCBI Taxonomy" id="7225"/>
    <lineage>
        <taxon>Eukaryota</taxon>
        <taxon>Metazoa</taxon>
        <taxon>Ecdysozoa</taxon>
        <taxon>Arthropoda</taxon>
        <taxon>Hexapoda</taxon>
        <taxon>Insecta</taxon>
        <taxon>Pterygota</taxon>
        <taxon>Neoptera</taxon>
        <taxon>Endopterygota</taxon>
        <taxon>Diptera</taxon>
        <taxon>Brachycera</taxon>
        <taxon>Muscomorpha</taxon>
        <taxon>Ephydroidea</taxon>
        <taxon>Drosophilidae</taxon>
        <taxon>Scaptodrosophila</taxon>
    </lineage>
</organism>
<dbReference type="InterPro" id="IPR006578">
    <property type="entry name" value="MADF-dom"/>
</dbReference>
<proteinExistence type="predicted"/>
<evidence type="ECO:0000259" key="1">
    <source>
        <dbReference type="PROSITE" id="PS51029"/>
    </source>
</evidence>
<dbReference type="Proteomes" id="UP000504634">
    <property type="component" value="Unplaced"/>
</dbReference>
<dbReference type="PROSITE" id="PS51029">
    <property type="entry name" value="MADF"/>
    <property type="match status" value="1"/>
</dbReference>